<dbReference type="EMBL" id="BFFP01000001">
    <property type="protein sequence ID" value="GBG93674.1"/>
    <property type="molecule type" value="Genomic_DNA"/>
</dbReference>
<evidence type="ECO:0000313" key="2">
    <source>
        <dbReference type="EMBL" id="GBG93674.1"/>
    </source>
</evidence>
<evidence type="ECO:0000256" key="1">
    <source>
        <dbReference type="SAM" id="Phobius"/>
    </source>
</evidence>
<dbReference type="AlphaFoldDB" id="A0A401IQ95"/>
<protein>
    <submittedName>
        <fullName evidence="2">Uncharacterized protein</fullName>
    </submittedName>
</protein>
<dbReference type="Proteomes" id="UP000286848">
    <property type="component" value="Unassembled WGS sequence"/>
</dbReference>
<feature type="transmembrane region" description="Helical" evidence="1">
    <location>
        <begin position="6"/>
        <end position="25"/>
    </location>
</feature>
<keyword evidence="1" id="KW-0472">Membrane</keyword>
<organism evidence="2 3">
    <name type="scientific">Ligilactobacillus salitolerans</name>
    <dbReference type="NCBI Taxonomy" id="1808352"/>
    <lineage>
        <taxon>Bacteria</taxon>
        <taxon>Bacillati</taxon>
        <taxon>Bacillota</taxon>
        <taxon>Bacilli</taxon>
        <taxon>Lactobacillales</taxon>
        <taxon>Lactobacillaceae</taxon>
        <taxon>Ligilactobacillus</taxon>
    </lineage>
</organism>
<reference evidence="2 3" key="1">
    <citation type="journal article" date="2019" name="Int. J. Syst. Evol. Microbiol.">
        <title>Lactobacillus salitolerans sp. nov., a novel lactic acid bacterium isolated from spent mushroom substrates.</title>
        <authorList>
            <person name="Tohno M."/>
            <person name="Tanizawa Y."/>
            <person name="Kojima Y."/>
            <person name="Sakamoto M."/>
            <person name="Nakamura Y."/>
            <person name="Ohkuma M."/>
            <person name="Kobayashi H."/>
        </authorList>
    </citation>
    <scope>NUCLEOTIDE SEQUENCE [LARGE SCALE GENOMIC DNA]</scope>
    <source>
        <strain evidence="2 3">YK43</strain>
    </source>
</reference>
<sequence>MFRLLIILLLIYALVQLPFVIKAYLKRRKYQAKIKDGRRMNQETMKKHHDDD</sequence>
<evidence type="ECO:0000313" key="3">
    <source>
        <dbReference type="Proteomes" id="UP000286848"/>
    </source>
</evidence>
<comment type="caution">
    <text evidence="2">The sequence shown here is derived from an EMBL/GenBank/DDBJ whole genome shotgun (WGS) entry which is preliminary data.</text>
</comment>
<keyword evidence="1" id="KW-1133">Transmembrane helix</keyword>
<proteinExistence type="predicted"/>
<keyword evidence="1" id="KW-0812">Transmembrane</keyword>
<keyword evidence="3" id="KW-1185">Reference proteome</keyword>
<dbReference type="RefSeq" id="WP_174713939.1">
    <property type="nucleotide sequence ID" value="NZ_BFFP01000001.1"/>
</dbReference>
<gene>
    <name evidence="2" type="ORF">LFYK43_01330</name>
</gene>
<name>A0A401IQ95_9LACO</name>
<accession>A0A401IQ95</accession>